<feature type="domain" description="SET" evidence="3">
    <location>
        <begin position="6"/>
        <end position="113"/>
    </location>
</feature>
<dbReference type="PANTHER" id="PTHR12350:SF19">
    <property type="entry name" value="SET DOMAIN-CONTAINING PROTEIN"/>
    <property type="match status" value="1"/>
</dbReference>
<dbReference type="EMBL" id="JACQCQ010000012">
    <property type="protein sequence ID" value="MBI3627769.1"/>
    <property type="molecule type" value="Genomic_DNA"/>
</dbReference>
<dbReference type="SMART" id="SM00317">
    <property type="entry name" value="SET"/>
    <property type="match status" value="1"/>
</dbReference>
<dbReference type="PROSITE" id="PS50280">
    <property type="entry name" value="SET"/>
    <property type="match status" value="1"/>
</dbReference>
<comment type="caution">
    <text evidence="5">The sequence shown here is derived from an EMBL/GenBank/DDBJ whole genome shotgun (WGS) entry which is preliminary data.</text>
</comment>
<accession>A0A9D6LU73</accession>
<reference evidence="5" key="1">
    <citation type="submission" date="2020-07" db="EMBL/GenBank/DDBJ databases">
        <title>Huge and variable diversity of episymbiotic CPR bacteria and DPANN archaea in groundwater ecosystems.</title>
        <authorList>
            <person name="He C.Y."/>
            <person name="Keren R."/>
            <person name="Whittaker M."/>
            <person name="Farag I.F."/>
            <person name="Doudna J."/>
            <person name="Cate J.H.D."/>
            <person name="Banfield J.F."/>
        </authorList>
    </citation>
    <scope>NUCLEOTIDE SEQUENCE</scope>
    <source>
        <strain evidence="5">NC_groundwater_972_Pr1_S-0.2um_49_27</strain>
    </source>
</reference>
<sequence length="168" mass="19175">MKYSNYKMEVRNAGEKGQGVFAKELVKKGEHFHIPDGVIRTNKEIEAAGQRGYDLCFQIDENHCLCPKDFDHPSAEWLTNHSCDPNTASLLSIHESVTLQDILPGEEVTIDYGTFDDDPNYSMECLCGAKNCRGVITGNDWKLPELQEKYRGYFQKNIQDKIDSRFYG</sequence>
<dbReference type="Proteomes" id="UP000808388">
    <property type="component" value="Unassembled WGS sequence"/>
</dbReference>
<evidence type="ECO:0000313" key="5">
    <source>
        <dbReference type="EMBL" id="MBI3627769.1"/>
    </source>
</evidence>
<evidence type="ECO:0000259" key="3">
    <source>
        <dbReference type="PROSITE" id="PS50280"/>
    </source>
</evidence>
<keyword evidence="2" id="KW-0949">S-adenosyl-L-methionine</keyword>
<dbReference type="InterPro" id="IPR053201">
    <property type="entry name" value="Flavunoidine_N-MTase"/>
</dbReference>
<name>A0A9D6LU73_9BACT</name>
<dbReference type="PROSITE" id="PS50868">
    <property type="entry name" value="POST_SET"/>
    <property type="match status" value="1"/>
</dbReference>
<organism evidence="5 6">
    <name type="scientific">Candidatus Sungiibacteriota bacterium</name>
    <dbReference type="NCBI Taxonomy" id="2750080"/>
    <lineage>
        <taxon>Bacteria</taxon>
        <taxon>Candidatus Sungiibacteriota</taxon>
    </lineage>
</organism>
<dbReference type="AlphaFoldDB" id="A0A9D6LU73"/>
<evidence type="ECO:0000256" key="2">
    <source>
        <dbReference type="ARBA" id="ARBA00022691"/>
    </source>
</evidence>
<protein>
    <submittedName>
        <fullName evidence="5">SET domain-containing protein</fullName>
    </submittedName>
</protein>
<evidence type="ECO:0000256" key="1">
    <source>
        <dbReference type="ARBA" id="ARBA00022679"/>
    </source>
</evidence>
<dbReference type="GO" id="GO:0016740">
    <property type="term" value="F:transferase activity"/>
    <property type="evidence" value="ECO:0007669"/>
    <property type="project" value="UniProtKB-KW"/>
</dbReference>
<proteinExistence type="predicted"/>
<gene>
    <name evidence="5" type="ORF">HY220_03455</name>
</gene>
<dbReference type="InterPro" id="IPR046341">
    <property type="entry name" value="SET_dom_sf"/>
</dbReference>
<dbReference type="InterPro" id="IPR001214">
    <property type="entry name" value="SET_dom"/>
</dbReference>
<evidence type="ECO:0000259" key="4">
    <source>
        <dbReference type="PROSITE" id="PS50868"/>
    </source>
</evidence>
<keyword evidence="1" id="KW-0808">Transferase</keyword>
<dbReference type="SUPFAM" id="SSF82199">
    <property type="entry name" value="SET domain"/>
    <property type="match status" value="1"/>
</dbReference>
<dbReference type="Gene3D" id="2.170.270.10">
    <property type="entry name" value="SET domain"/>
    <property type="match status" value="1"/>
</dbReference>
<feature type="domain" description="Post-SET" evidence="4">
    <location>
        <begin position="121"/>
        <end position="137"/>
    </location>
</feature>
<dbReference type="InterPro" id="IPR003616">
    <property type="entry name" value="Post-SET_dom"/>
</dbReference>
<dbReference type="PANTHER" id="PTHR12350">
    <property type="entry name" value="HISTONE-LYSINE N-METHYLTRANSFERASE-RELATED"/>
    <property type="match status" value="1"/>
</dbReference>
<evidence type="ECO:0000313" key="6">
    <source>
        <dbReference type="Proteomes" id="UP000808388"/>
    </source>
</evidence>
<dbReference type="Pfam" id="PF00856">
    <property type="entry name" value="SET"/>
    <property type="match status" value="1"/>
</dbReference>